<protein>
    <recommendedName>
        <fullName evidence="10">RING-type domain-containing protein</fullName>
    </recommendedName>
</protein>
<evidence type="ECO:0000256" key="5">
    <source>
        <dbReference type="ARBA" id="ARBA00022833"/>
    </source>
</evidence>
<feature type="domain" description="RING-type" evidence="10">
    <location>
        <begin position="471"/>
        <end position="513"/>
    </location>
</feature>
<evidence type="ECO:0000256" key="4">
    <source>
        <dbReference type="ARBA" id="ARBA00022771"/>
    </source>
</evidence>
<feature type="region of interest" description="Disordered" evidence="9">
    <location>
        <begin position="213"/>
        <end position="252"/>
    </location>
</feature>
<dbReference type="EMBL" id="JAAALK010000283">
    <property type="protein sequence ID" value="KAG8072775.1"/>
    <property type="molecule type" value="Genomic_DNA"/>
</dbReference>
<evidence type="ECO:0000256" key="8">
    <source>
        <dbReference type="PROSITE-ProRule" id="PRU00175"/>
    </source>
</evidence>
<evidence type="ECO:0000259" key="10">
    <source>
        <dbReference type="PROSITE" id="PS50089"/>
    </source>
</evidence>
<keyword evidence="7" id="KW-0472">Membrane</keyword>
<keyword evidence="6" id="KW-1133">Transmembrane helix</keyword>
<accession>A0A8J5T2V1</accession>
<sequence>MGAGSSRADAPPRRRAARSGLGLAGCFGGRTSGAATGGDGGGFVATAVPSRAHEVESWQAARAVAGMDFQASMAAKDICISSESDPKLHPSSSTISHHLRFNHLNSHENKEDALGTEIAETSVREGSSGKQVMPSRNFSNEVAYAERIVRQRNDHIEGNVVEPAVNNAEIDTVCIPEVGGSISETGLPSSVIASERMMAGLQDGEITIHGTSSTTIMSSERSETSQSSLTSMLPSTSTAPSTIGESVPDTVPSTADVPIFSGPRGQNGGLHDDMMSIFSNDGPAHLRDSSNNETRRNHRRVLWDTFSRRGSRGYLDSDSNDLGFYSRWLDLGDELLGDEVEEAQLFHRRRHGSFRVSQYSRSQIREHRRAVFDSGNGQSTVACPLGIHQIGRCTCDSFLIAEESSARASISRIVMLTEALFEVLDEIHRQPASLSLSMVSVQAPESVVNLLPCKSYKKLETAPCSDDMEQCHICLTEYEDGDQIRSLPCKHEFHLRCVDKWLKEVHRVCPLCRGDVCEGVA</sequence>
<dbReference type="PANTHER" id="PTHR47168">
    <property type="entry name" value="RING ZINC FINGER DOMAIN SUPERFAMILY PROTEIN-RELATED"/>
    <property type="match status" value="1"/>
</dbReference>
<dbReference type="GO" id="GO:0008270">
    <property type="term" value="F:zinc ion binding"/>
    <property type="evidence" value="ECO:0007669"/>
    <property type="project" value="UniProtKB-KW"/>
</dbReference>
<gene>
    <name evidence="11" type="ORF">GUJ93_ZPchr0006g46268</name>
</gene>
<keyword evidence="12" id="KW-1185">Reference proteome</keyword>
<dbReference type="PANTHER" id="PTHR47168:SF1">
    <property type="entry name" value="OS02G0798600 PROTEIN"/>
    <property type="match status" value="1"/>
</dbReference>
<reference evidence="11" key="1">
    <citation type="journal article" date="2021" name="bioRxiv">
        <title>Whole Genome Assembly and Annotation of Northern Wild Rice, Zizania palustris L., Supports a Whole Genome Duplication in the Zizania Genus.</title>
        <authorList>
            <person name="Haas M."/>
            <person name="Kono T."/>
            <person name="Macchietto M."/>
            <person name="Millas R."/>
            <person name="McGilp L."/>
            <person name="Shao M."/>
            <person name="Duquette J."/>
            <person name="Hirsch C.N."/>
            <person name="Kimball J."/>
        </authorList>
    </citation>
    <scope>NUCLEOTIDE SEQUENCE</scope>
    <source>
        <tissue evidence="11">Fresh leaf tissue</tissue>
    </source>
</reference>
<dbReference type="InterPro" id="IPR051653">
    <property type="entry name" value="E3_ligase_sorting_rcpt"/>
</dbReference>
<evidence type="ECO:0000256" key="3">
    <source>
        <dbReference type="ARBA" id="ARBA00022723"/>
    </source>
</evidence>
<dbReference type="FunFam" id="3.30.40.10:FF:000388">
    <property type="entry name" value="Putative RING zinc finger domain superfamily protein"/>
    <property type="match status" value="1"/>
</dbReference>
<dbReference type="Pfam" id="PF13639">
    <property type="entry name" value="zf-RING_2"/>
    <property type="match status" value="1"/>
</dbReference>
<keyword evidence="2" id="KW-0812">Transmembrane</keyword>
<dbReference type="InterPro" id="IPR001841">
    <property type="entry name" value="Znf_RING"/>
</dbReference>
<comment type="subcellular location">
    <subcellularLocation>
        <location evidence="1">Membrane</location>
        <topology evidence="1">Single-pass membrane protein</topology>
    </subcellularLocation>
</comment>
<evidence type="ECO:0000256" key="9">
    <source>
        <dbReference type="SAM" id="MobiDB-lite"/>
    </source>
</evidence>
<evidence type="ECO:0000313" key="11">
    <source>
        <dbReference type="EMBL" id="KAG8072775.1"/>
    </source>
</evidence>
<feature type="compositionally biased region" description="Low complexity" evidence="9">
    <location>
        <begin position="224"/>
        <end position="242"/>
    </location>
</feature>
<dbReference type="SMART" id="SM00184">
    <property type="entry name" value="RING"/>
    <property type="match status" value="1"/>
</dbReference>
<evidence type="ECO:0000256" key="7">
    <source>
        <dbReference type="ARBA" id="ARBA00023136"/>
    </source>
</evidence>
<dbReference type="Proteomes" id="UP000729402">
    <property type="component" value="Unassembled WGS sequence"/>
</dbReference>
<keyword evidence="5" id="KW-0862">Zinc</keyword>
<keyword evidence="4 8" id="KW-0863">Zinc-finger</keyword>
<dbReference type="PROSITE" id="PS50089">
    <property type="entry name" value="ZF_RING_2"/>
    <property type="match status" value="1"/>
</dbReference>
<dbReference type="OrthoDB" id="8062037at2759"/>
<name>A0A8J5T2V1_ZIZPA</name>
<evidence type="ECO:0000256" key="1">
    <source>
        <dbReference type="ARBA" id="ARBA00004167"/>
    </source>
</evidence>
<proteinExistence type="predicted"/>
<keyword evidence="3" id="KW-0479">Metal-binding</keyword>
<organism evidence="11 12">
    <name type="scientific">Zizania palustris</name>
    <name type="common">Northern wild rice</name>
    <dbReference type="NCBI Taxonomy" id="103762"/>
    <lineage>
        <taxon>Eukaryota</taxon>
        <taxon>Viridiplantae</taxon>
        <taxon>Streptophyta</taxon>
        <taxon>Embryophyta</taxon>
        <taxon>Tracheophyta</taxon>
        <taxon>Spermatophyta</taxon>
        <taxon>Magnoliopsida</taxon>
        <taxon>Liliopsida</taxon>
        <taxon>Poales</taxon>
        <taxon>Poaceae</taxon>
        <taxon>BOP clade</taxon>
        <taxon>Oryzoideae</taxon>
        <taxon>Oryzeae</taxon>
        <taxon>Zizaniinae</taxon>
        <taxon>Zizania</taxon>
    </lineage>
</organism>
<evidence type="ECO:0000256" key="6">
    <source>
        <dbReference type="ARBA" id="ARBA00022989"/>
    </source>
</evidence>
<evidence type="ECO:0000313" key="12">
    <source>
        <dbReference type="Proteomes" id="UP000729402"/>
    </source>
</evidence>
<evidence type="ECO:0000256" key="2">
    <source>
        <dbReference type="ARBA" id="ARBA00022692"/>
    </source>
</evidence>
<comment type="caution">
    <text evidence="11">The sequence shown here is derived from an EMBL/GenBank/DDBJ whole genome shotgun (WGS) entry which is preliminary data.</text>
</comment>
<dbReference type="GO" id="GO:0016020">
    <property type="term" value="C:membrane"/>
    <property type="evidence" value="ECO:0007669"/>
    <property type="project" value="UniProtKB-SubCell"/>
</dbReference>
<dbReference type="AlphaFoldDB" id="A0A8J5T2V1"/>
<reference evidence="11" key="2">
    <citation type="submission" date="2021-02" db="EMBL/GenBank/DDBJ databases">
        <authorList>
            <person name="Kimball J.A."/>
            <person name="Haas M.W."/>
            <person name="Macchietto M."/>
            <person name="Kono T."/>
            <person name="Duquette J."/>
            <person name="Shao M."/>
        </authorList>
    </citation>
    <scope>NUCLEOTIDE SEQUENCE</scope>
    <source>
        <tissue evidence="11">Fresh leaf tissue</tissue>
    </source>
</reference>